<proteinExistence type="predicted"/>
<protein>
    <submittedName>
        <fullName evidence="1">Uncharacterized protein</fullName>
    </submittedName>
</protein>
<dbReference type="InterPro" id="IPR004119">
    <property type="entry name" value="EcKL"/>
</dbReference>
<dbReference type="Proteomes" id="UP001627154">
    <property type="component" value="Unassembled WGS sequence"/>
</dbReference>
<keyword evidence="2" id="KW-1185">Reference proteome</keyword>
<accession>A0ABD2XBQ8</accession>
<name>A0ABD2XBQ8_9HYME</name>
<evidence type="ECO:0000313" key="1">
    <source>
        <dbReference type="EMBL" id="KAL3402921.1"/>
    </source>
</evidence>
<comment type="caution">
    <text evidence="1">The sequence shown here is derived from an EMBL/GenBank/DDBJ whole genome shotgun (WGS) entry which is preliminary data.</text>
</comment>
<dbReference type="AlphaFoldDB" id="A0ABD2XBQ8"/>
<reference evidence="1 2" key="1">
    <citation type="journal article" date="2024" name="bioRxiv">
        <title>A reference genome for Trichogramma kaykai: A tiny desert-dwelling parasitoid wasp with competing sex-ratio distorters.</title>
        <authorList>
            <person name="Culotta J."/>
            <person name="Lindsey A.R."/>
        </authorList>
    </citation>
    <scope>NUCLEOTIDE SEQUENCE [LARGE SCALE GENOMIC DNA]</scope>
    <source>
        <strain evidence="1 2">KSX58</strain>
    </source>
</reference>
<gene>
    <name evidence="1" type="ORF">TKK_004084</name>
</gene>
<dbReference type="EMBL" id="JBJJXI010000032">
    <property type="protein sequence ID" value="KAL3402921.1"/>
    <property type="molecule type" value="Genomic_DNA"/>
</dbReference>
<organism evidence="1 2">
    <name type="scientific">Trichogramma kaykai</name>
    <dbReference type="NCBI Taxonomy" id="54128"/>
    <lineage>
        <taxon>Eukaryota</taxon>
        <taxon>Metazoa</taxon>
        <taxon>Ecdysozoa</taxon>
        <taxon>Arthropoda</taxon>
        <taxon>Hexapoda</taxon>
        <taxon>Insecta</taxon>
        <taxon>Pterygota</taxon>
        <taxon>Neoptera</taxon>
        <taxon>Endopterygota</taxon>
        <taxon>Hymenoptera</taxon>
        <taxon>Apocrita</taxon>
        <taxon>Proctotrupomorpha</taxon>
        <taxon>Chalcidoidea</taxon>
        <taxon>Trichogrammatidae</taxon>
        <taxon>Trichogramma</taxon>
    </lineage>
</organism>
<dbReference type="PANTHER" id="PTHR11012">
    <property type="entry name" value="PROTEIN KINASE-LIKE DOMAIN-CONTAINING"/>
    <property type="match status" value="1"/>
</dbReference>
<evidence type="ECO:0000313" key="2">
    <source>
        <dbReference type="Proteomes" id="UP001627154"/>
    </source>
</evidence>
<dbReference type="PANTHER" id="PTHR11012:SF55">
    <property type="entry name" value="BHLH DOMAIN-CONTAINING PROTEIN"/>
    <property type="match status" value="1"/>
</dbReference>
<sequence>MNGEKRYEIVLRDLESLLQKRLGPETRLLNYDTSPFTKEGDNYGSTMLKAQATIEKSADDKGPTELNLVAKMMPPTDIQRKIFQSLFTFKKEIFVYDELLPKYEEVLAERLDIVPAVFGSRLSLKPNTAGTMSTTTP</sequence>
<dbReference type="Pfam" id="PF02958">
    <property type="entry name" value="EcKL"/>
    <property type="match status" value="1"/>
</dbReference>